<reference evidence="3 4" key="1">
    <citation type="submission" date="2020-10" db="EMBL/GenBank/DDBJ databases">
        <title>The Coptis chinensis genome and diversification of protoberbering-type alkaloids.</title>
        <authorList>
            <person name="Wang B."/>
            <person name="Shu S."/>
            <person name="Song C."/>
            <person name="Liu Y."/>
        </authorList>
    </citation>
    <scope>NUCLEOTIDE SEQUENCE [LARGE SCALE GENOMIC DNA]</scope>
    <source>
        <strain evidence="3">HL-2020</strain>
        <tissue evidence="3">Leaf</tissue>
    </source>
</reference>
<feature type="repeat" description="PPR" evidence="2">
    <location>
        <begin position="36"/>
        <end position="70"/>
    </location>
</feature>
<dbReference type="EMBL" id="JADFTS010000004">
    <property type="protein sequence ID" value="KAF9611472.1"/>
    <property type="molecule type" value="Genomic_DNA"/>
</dbReference>
<gene>
    <name evidence="3" type="ORF">IFM89_032442</name>
</gene>
<dbReference type="GO" id="GO:0009451">
    <property type="term" value="P:RNA modification"/>
    <property type="evidence" value="ECO:0007669"/>
    <property type="project" value="InterPro"/>
</dbReference>
<dbReference type="PROSITE" id="PS51375">
    <property type="entry name" value="PPR"/>
    <property type="match status" value="5"/>
</dbReference>
<feature type="repeat" description="PPR" evidence="2">
    <location>
        <begin position="5"/>
        <end position="35"/>
    </location>
</feature>
<dbReference type="InterPro" id="IPR002885">
    <property type="entry name" value="PPR_rpt"/>
</dbReference>
<evidence type="ECO:0008006" key="5">
    <source>
        <dbReference type="Google" id="ProtNLM"/>
    </source>
</evidence>
<comment type="caution">
    <text evidence="3">The sequence shown here is derived from an EMBL/GenBank/DDBJ whole genome shotgun (WGS) entry which is preliminary data.</text>
</comment>
<dbReference type="AlphaFoldDB" id="A0A835I856"/>
<dbReference type="FunFam" id="1.25.40.10:FF:000344">
    <property type="entry name" value="Pentatricopeptide repeat-containing protein"/>
    <property type="match status" value="1"/>
</dbReference>
<keyword evidence="4" id="KW-1185">Reference proteome</keyword>
<protein>
    <recommendedName>
        <fullName evidence="5">Pentatricopeptide repeat-containing protein</fullName>
    </recommendedName>
</protein>
<dbReference type="SUPFAM" id="SSF48452">
    <property type="entry name" value="TPR-like"/>
    <property type="match status" value="1"/>
</dbReference>
<dbReference type="Pfam" id="PF01535">
    <property type="entry name" value="PPR"/>
    <property type="match status" value="3"/>
</dbReference>
<feature type="repeat" description="PPR" evidence="2">
    <location>
        <begin position="208"/>
        <end position="242"/>
    </location>
</feature>
<sequence>MPHKNTFTWNSIITALTKSGFLDEAFKLFNSMPEPDQCSWNSMVSGFAQHDHFEEALEFFVRMHREDFLLNEYSYSSALSACAGLVDMKTGVQIHGSMSKSPYLSDVYMGSALIDMYSKCGNVYDAQKVFNGMSVRNIVSWNSLITCYEQNGPANEALRLFFEMMEFGFEPDEVTLASVVSACATLLAIKEGSQIHTRMIKFEKFKDDLVLGNALVDMYAKCGRIKEARRIFDGMPIKNVVSETSMISGYAKATSVKAARLMFMKMTEKNVVSWNALIAGYAQNGENEEALELFCRLKRESIWPTHYTFGNVLNACANLANLQLGKQAHTHVLKHGIRHAGMVEEGQRYFYSMTQEHGLVPSKDHYTCMVDLLGRAGCVREAKKFIESMPMEADTVLWGSLLASCKVHGNLEMGTHVAEKLLELDPSNSGPYVLLSNMYAELKQWGEVARVRTLMRRRGVVKQPGRSWIEINNQVHVFMVKDKTHPQRKEVYKLLNILAAQMKRTRYVLDVGHPESETYQEPMEMDMKII</sequence>
<accession>A0A835I856</accession>
<evidence type="ECO:0000256" key="2">
    <source>
        <dbReference type="PROSITE-ProRule" id="PRU00708"/>
    </source>
</evidence>
<dbReference type="PANTHER" id="PTHR47926">
    <property type="entry name" value="PENTATRICOPEPTIDE REPEAT-CONTAINING PROTEIN"/>
    <property type="match status" value="1"/>
</dbReference>
<evidence type="ECO:0000313" key="3">
    <source>
        <dbReference type="EMBL" id="KAF9611472.1"/>
    </source>
</evidence>
<name>A0A835I856_9MAGN</name>
<organism evidence="3 4">
    <name type="scientific">Coptis chinensis</name>
    <dbReference type="NCBI Taxonomy" id="261450"/>
    <lineage>
        <taxon>Eukaryota</taxon>
        <taxon>Viridiplantae</taxon>
        <taxon>Streptophyta</taxon>
        <taxon>Embryophyta</taxon>
        <taxon>Tracheophyta</taxon>
        <taxon>Spermatophyta</taxon>
        <taxon>Magnoliopsida</taxon>
        <taxon>Ranunculales</taxon>
        <taxon>Ranunculaceae</taxon>
        <taxon>Coptidoideae</taxon>
        <taxon>Coptis</taxon>
    </lineage>
</organism>
<dbReference type="NCBIfam" id="TIGR00756">
    <property type="entry name" value="PPR"/>
    <property type="match status" value="6"/>
</dbReference>
<proteinExistence type="predicted"/>
<feature type="repeat" description="PPR" evidence="2">
    <location>
        <begin position="270"/>
        <end position="304"/>
    </location>
</feature>
<dbReference type="FunFam" id="1.25.40.10:FF:001181">
    <property type="entry name" value="PPR containing plant-like protein"/>
    <property type="match status" value="1"/>
</dbReference>
<dbReference type="InterPro" id="IPR046848">
    <property type="entry name" value="E_motif"/>
</dbReference>
<dbReference type="OrthoDB" id="1886324at2759"/>
<dbReference type="InterPro" id="IPR046960">
    <property type="entry name" value="PPR_At4g14850-like_plant"/>
</dbReference>
<dbReference type="Proteomes" id="UP000631114">
    <property type="component" value="Unassembled WGS sequence"/>
</dbReference>
<feature type="repeat" description="PPR" evidence="2">
    <location>
        <begin position="137"/>
        <end position="171"/>
    </location>
</feature>
<dbReference type="PANTHER" id="PTHR47926:SF433">
    <property type="entry name" value="PENTATRICOPEPTIDE REPEAT-CONTAINING PROTEIN"/>
    <property type="match status" value="1"/>
</dbReference>
<dbReference type="Pfam" id="PF20431">
    <property type="entry name" value="E_motif"/>
    <property type="match status" value="1"/>
</dbReference>
<keyword evidence="1" id="KW-0677">Repeat</keyword>
<dbReference type="Gene3D" id="1.25.40.10">
    <property type="entry name" value="Tetratricopeptide repeat domain"/>
    <property type="match status" value="5"/>
</dbReference>
<dbReference type="GO" id="GO:0003723">
    <property type="term" value="F:RNA binding"/>
    <property type="evidence" value="ECO:0007669"/>
    <property type="project" value="InterPro"/>
</dbReference>
<dbReference type="InterPro" id="IPR011990">
    <property type="entry name" value="TPR-like_helical_dom_sf"/>
</dbReference>
<evidence type="ECO:0000256" key="1">
    <source>
        <dbReference type="ARBA" id="ARBA00022737"/>
    </source>
</evidence>
<evidence type="ECO:0000313" key="4">
    <source>
        <dbReference type="Proteomes" id="UP000631114"/>
    </source>
</evidence>
<dbReference type="FunFam" id="1.25.40.10:FF:000366">
    <property type="entry name" value="Pentatricopeptide (PPR) repeat-containing protein"/>
    <property type="match status" value="1"/>
</dbReference>
<dbReference type="Pfam" id="PF13041">
    <property type="entry name" value="PPR_2"/>
    <property type="match status" value="3"/>
</dbReference>